<sequence length="118" mass="13651">MLGMELTLRSRVVEQVHQEIWGALIAYNLIRREIACAAREAKLAPTDISFVRALHTIQHEMMWAALTPAYAKLPDCLKRLRERLKSLPNEKRPGRACDRVVKSRPARYSVRCIKRDLN</sequence>
<name>G3A7K3_9RALS</name>
<reference evidence="1" key="1">
    <citation type="journal article" date="2011" name="PLoS ONE">
        <title>Ralstonia syzygii, the Blood Disease Bacterium and some Asian R. solanacearum strains form a single genomic species despite divergent lifestyles.</title>
        <authorList>
            <person name="Remenant B."/>
            <person name="de Cambiaire J.C."/>
            <person name="Cellier G."/>
            <person name="Jacobs J.M."/>
            <person name="Mangenot S."/>
            <person name="Barbe V."/>
            <person name="Lajus A."/>
            <person name="Vallenet D."/>
            <person name="Medigue C."/>
            <person name="Fegan M."/>
            <person name="Allen C."/>
            <person name="Prior P."/>
        </authorList>
    </citation>
    <scope>NUCLEOTIDE SEQUENCE</scope>
    <source>
        <strain evidence="1">R24</strain>
    </source>
</reference>
<dbReference type="EMBL" id="FR854089">
    <property type="protein sequence ID" value="CCA86480.1"/>
    <property type="molecule type" value="Genomic_DNA"/>
</dbReference>
<proteinExistence type="predicted"/>
<dbReference type="AlphaFoldDB" id="G3A7K3"/>
<gene>
    <name evidence="1" type="ORF">RALSY_40704</name>
</gene>
<reference evidence="1" key="2">
    <citation type="submission" date="2011-04" db="EMBL/GenBank/DDBJ databases">
        <authorList>
            <person name="Genoscope - CEA"/>
        </authorList>
    </citation>
    <scope>NUCLEOTIDE SEQUENCE</scope>
    <source>
        <strain evidence="1">R24</strain>
    </source>
</reference>
<organism evidence="1">
    <name type="scientific">Ralstonia syzygii R24</name>
    <dbReference type="NCBI Taxonomy" id="907261"/>
    <lineage>
        <taxon>Bacteria</taxon>
        <taxon>Pseudomonadati</taxon>
        <taxon>Pseudomonadota</taxon>
        <taxon>Betaproteobacteria</taxon>
        <taxon>Burkholderiales</taxon>
        <taxon>Burkholderiaceae</taxon>
        <taxon>Ralstonia</taxon>
        <taxon>Ralstonia solanacearum species complex</taxon>
    </lineage>
</organism>
<protein>
    <submittedName>
        <fullName evidence="1">Putative transposase, IS4 family</fullName>
    </submittedName>
</protein>
<accession>G3A7K3</accession>
<evidence type="ECO:0000313" key="1">
    <source>
        <dbReference type="EMBL" id="CCA86480.1"/>
    </source>
</evidence>